<dbReference type="EMBL" id="JAVXUO010000450">
    <property type="protein sequence ID" value="KAK2991949.1"/>
    <property type="molecule type" value="Genomic_DNA"/>
</dbReference>
<evidence type="ECO:0000313" key="2">
    <source>
        <dbReference type="Proteomes" id="UP001187471"/>
    </source>
</evidence>
<accession>A0AA88UNT7</accession>
<keyword evidence="2" id="KW-1185">Reference proteome</keyword>
<name>A0AA88UNT7_9ASTE</name>
<dbReference type="Proteomes" id="UP001187471">
    <property type="component" value="Unassembled WGS sequence"/>
</dbReference>
<dbReference type="AlphaFoldDB" id="A0AA88UNT7"/>
<protein>
    <submittedName>
        <fullName evidence="1">Uncharacterized protein</fullName>
    </submittedName>
</protein>
<gene>
    <name evidence="1" type="ORF">RJ640_027840</name>
</gene>
<evidence type="ECO:0000313" key="1">
    <source>
        <dbReference type="EMBL" id="KAK2991949.1"/>
    </source>
</evidence>
<proteinExistence type="predicted"/>
<reference evidence="1" key="1">
    <citation type="submission" date="2022-12" db="EMBL/GenBank/DDBJ databases">
        <title>Draft genome assemblies for two species of Escallonia (Escalloniales).</title>
        <authorList>
            <person name="Chanderbali A."/>
            <person name="Dervinis C."/>
            <person name="Anghel I."/>
            <person name="Soltis D."/>
            <person name="Soltis P."/>
            <person name="Zapata F."/>
        </authorList>
    </citation>
    <scope>NUCLEOTIDE SEQUENCE</scope>
    <source>
        <strain evidence="1">UCBG92.1500</strain>
        <tissue evidence="1">Leaf</tissue>
    </source>
</reference>
<comment type="caution">
    <text evidence="1">The sequence shown here is derived from an EMBL/GenBank/DDBJ whole genome shotgun (WGS) entry which is preliminary data.</text>
</comment>
<sequence>MIELTSIPSQLLGDCNCMYDRYAFPEQWKFIAETEYDWDGSSVELEKMFKKAALVLIDRLNTDSKPFSITSTRASSTSNLLCAISIFSSSIEPHLHTVHSAASTLSNSFRLSSWFSHAAPLDINFETTDHRPGLFFKTGTDKNSKRDWKIEMLTALTSLRSELNDAAFDAQLSLSSSQGGLKISDIDLRAKSTLPASFMIPWPFPEATDLVSINFEINDHPLGFVIEDGTDTNNRSDRNTEMVIEVLGDFLLHSLSEAKVSAYVVINARITTLPT</sequence>
<organism evidence="1 2">
    <name type="scientific">Escallonia rubra</name>
    <dbReference type="NCBI Taxonomy" id="112253"/>
    <lineage>
        <taxon>Eukaryota</taxon>
        <taxon>Viridiplantae</taxon>
        <taxon>Streptophyta</taxon>
        <taxon>Embryophyta</taxon>
        <taxon>Tracheophyta</taxon>
        <taxon>Spermatophyta</taxon>
        <taxon>Magnoliopsida</taxon>
        <taxon>eudicotyledons</taxon>
        <taxon>Gunneridae</taxon>
        <taxon>Pentapetalae</taxon>
        <taxon>asterids</taxon>
        <taxon>campanulids</taxon>
        <taxon>Escalloniales</taxon>
        <taxon>Escalloniaceae</taxon>
        <taxon>Escallonia</taxon>
    </lineage>
</organism>